<dbReference type="Proteomes" id="UP000823790">
    <property type="component" value="Unassembled WGS sequence"/>
</dbReference>
<reference evidence="1 2" key="1">
    <citation type="submission" date="2021-04" db="EMBL/GenBank/DDBJ databases">
        <authorList>
            <person name="Huq M.A."/>
        </authorList>
    </citation>
    <scope>NUCLEOTIDE SEQUENCE [LARGE SCALE GENOMIC DNA]</scope>
    <source>
        <strain evidence="1 2">MAH-13</strain>
    </source>
</reference>
<organism evidence="1 2">
    <name type="scientific">Frateuria flava</name>
    <dbReference type="NCBI Taxonomy" id="2821489"/>
    <lineage>
        <taxon>Bacteria</taxon>
        <taxon>Pseudomonadati</taxon>
        <taxon>Pseudomonadota</taxon>
        <taxon>Gammaproteobacteria</taxon>
        <taxon>Lysobacterales</taxon>
        <taxon>Rhodanobacteraceae</taxon>
        <taxon>Frateuria</taxon>
    </lineage>
</organism>
<gene>
    <name evidence="1" type="ORF">J7I44_02450</name>
</gene>
<accession>A0ABS4DJC1</accession>
<dbReference type="InterPro" id="IPR016084">
    <property type="entry name" value="Haem_Oase-like_multi-hlx"/>
</dbReference>
<name>A0ABS4DJC1_9GAMM</name>
<dbReference type="CDD" id="cd19166">
    <property type="entry name" value="HemeO-bac"/>
    <property type="match status" value="1"/>
</dbReference>
<evidence type="ECO:0000313" key="2">
    <source>
        <dbReference type="Proteomes" id="UP000823790"/>
    </source>
</evidence>
<keyword evidence="2" id="KW-1185">Reference proteome</keyword>
<proteinExistence type="predicted"/>
<dbReference type="Gene3D" id="1.20.910.10">
    <property type="entry name" value="Heme oxygenase-like"/>
    <property type="match status" value="1"/>
</dbReference>
<dbReference type="SUPFAM" id="SSF48613">
    <property type="entry name" value="Heme oxygenase-like"/>
    <property type="match status" value="1"/>
</dbReference>
<sequence length="209" mass="22759">MYVPAQPEPPELLCADGSVRQYLRDSTDELHARLESLPIFSPVLAGTAGTADVIRLLVGYHAFHTSASLNLEIGYRELGRMGVHAPAHAPLALLAGDLLALGGTLPVHIAMERPGARPEAAGWVWVVEGSMLGSRVIHRALDSLFGPHLEGRRFFQPMPDSGVRWRAVCSSIEMYGRGQDALGCMAEGARQAFACMERSLTHAYREFLK</sequence>
<protein>
    <submittedName>
        <fullName evidence="1">Biliverdin-producing heme oxygenase</fullName>
    </submittedName>
</protein>
<dbReference type="RefSeq" id="WP_209615155.1">
    <property type="nucleotide sequence ID" value="NZ_JAGJRS010000005.1"/>
</dbReference>
<comment type="caution">
    <text evidence="1">The sequence shown here is derived from an EMBL/GenBank/DDBJ whole genome shotgun (WGS) entry which is preliminary data.</text>
</comment>
<evidence type="ECO:0000313" key="1">
    <source>
        <dbReference type="EMBL" id="MBP1473140.1"/>
    </source>
</evidence>
<dbReference type="EMBL" id="JAGJRS010000005">
    <property type="protein sequence ID" value="MBP1473140.1"/>
    <property type="molecule type" value="Genomic_DNA"/>
</dbReference>